<dbReference type="AlphaFoldDB" id="A0A3P1WT23"/>
<reference evidence="3 4" key="1">
    <citation type="submission" date="2018-11" db="EMBL/GenBank/DDBJ databases">
        <title>Genomes From Bacteria Associated with the Canine Oral Cavity: a Test Case for Automated Genome-Based Taxonomic Assignment.</title>
        <authorList>
            <person name="Coil D.A."/>
            <person name="Jospin G."/>
            <person name="Darling A.E."/>
            <person name="Wallis C."/>
            <person name="Davis I.J."/>
            <person name="Harris S."/>
            <person name="Eisen J.A."/>
            <person name="Holcombe L.J."/>
            <person name="O'Flynn C."/>
        </authorList>
    </citation>
    <scope>NUCLEOTIDE SEQUENCE [LARGE SCALE GENOMIC DNA]</scope>
    <source>
        <strain evidence="3 4">OH2822_COT-296</strain>
    </source>
</reference>
<accession>A0A3P1WT23</accession>
<dbReference type="EMBL" id="RQYT01000065">
    <property type="protein sequence ID" value="RRD47603.1"/>
    <property type="molecule type" value="Genomic_DNA"/>
</dbReference>
<name>A0A3P1WT23_9ACTN</name>
<dbReference type="Proteomes" id="UP000280935">
    <property type="component" value="Unassembled WGS sequence"/>
</dbReference>
<feature type="region of interest" description="Disordered" evidence="2">
    <location>
        <begin position="552"/>
        <end position="571"/>
    </location>
</feature>
<protein>
    <submittedName>
        <fullName evidence="3">Uncharacterized protein</fullName>
    </submittedName>
</protein>
<keyword evidence="1" id="KW-0175">Coiled coil</keyword>
<evidence type="ECO:0000256" key="2">
    <source>
        <dbReference type="SAM" id="MobiDB-lite"/>
    </source>
</evidence>
<feature type="coiled-coil region" evidence="1">
    <location>
        <begin position="110"/>
        <end position="141"/>
    </location>
</feature>
<organism evidence="3 4">
    <name type="scientific">Arachnia propionica</name>
    <dbReference type="NCBI Taxonomy" id="1750"/>
    <lineage>
        <taxon>Bacteria</taxon>
        <taxon>Bacillati</taxon>
        <taxon>Actinomycetota</taxon>
        <taxon>Actinomycetes</taxon>
        <taxon>Propionibacteriales</taxon>
        <taxon>Propionibacteriaceae</taxon>
        <taxon>Arachnia</taxon>
    </lineage>
</organism>
<evidence type="ECO:0000313" key="4">
    <source>
        <dbReference type="Proteomes" id="UP000280935"/>
    </source>
</evidence>
<feature type="compositionally biased region" description="Basic and acidic residues" evidence="2">
    <location>
        <begin position="562"/>
        <end position="571"/>
    </location>
</feature>
<proteinExistence type="predicted"/>
<dbReference type="OrthoDB" id="3261388at2"/>
<evidence type="ECO:0000313" key="3">
    <source>
        <dbReference type="EMBL" id="RRD47603.1"/>
    </source>
</evidence>
<gene>
    <name evidence="3" type="ORF">EII35_14890</name>
</gene>
<sequence length="902" mass="98419">MRLQATTMGTALGRWNGEGVPGWVGESADAYMDSLRHLDGKLTGVLNAMGQVKEQVLGWIEELKAVIEVELPKLHESWDAVNDWRAVELQRVKDAINAGEIDWLFAAVKGQEIENEATEQQQDLKRKYQELLEALDQEALALAGNVAAARDLFLPPDTGHSREEIAANLFDDNSFLEGQQKWEQARRRAPEIAEHLENGLEGIEGNTKEEKALNFLAKYGADLEDPYTATAVSTLVPPDRVVQQTMDLLDSVTDPTVTRTYLAKIGTFMTLASGGVNVSPDRQAEQEQFLLVAPALAQDARSVAALHQNYANAITRALEEDFPLPQNPRITIRGTTVIPQVLGQAALANPDLVAGPALLEAQGAHGSFLERIVRHDAQMNAEGPSGTTVPWGHGFHPGMDDGPTDPVHSVLMLMDRPDSLGPDSPERLLENDQLRAATAKSFLASDIVLHDTNGDGTLDDNDAKINVTRHLMGGRTVNDSGLPYPSTTWRSYSGFPDGGELMGELVAEASLPESLGSGRPTTPHEDKDWWEREKAGAKIAENFLLGYQDGLDRYEPPGGPDDGQRAYGRENPHLRSWADEILGPRLKGIGKSMSGNVDGHAEDHDPTSNRYLITLTPTEAQRLLAPGGVFLDLAFEGASKYEDSLTSPSEGKRVDLENPSTVDNLLLWASKGYDEDVRTVLDLPKGPQQNPSSGVQKESELWAPIFEILFTAPEGASAQAIQAVSDRNAAWQNSAHQLADVSVSLAGAGKNPLTGPAAEIVKTMVLEPIIENSHPTGYSAADAFVSKQQLTVHYMSGILANAALEKIDFSEAPTLPKAAQDLELPKELFQDGKFTSLEKLKDQERINARQALHDYLYGQLGDWEFDDARAAMKLEALANDADQRSARLRTELRNRTPLGRDE</sequence>
<comment type="caution">
    <text evidence="3">The sequence shown here is derived from an EMBL/GenBank/DDBJ whole genome shotgun (WGS) entry which is preliminary data.</text>
</comment>
<dbReference type="RefSeq" id="WP_125229249.1">
    <property type="nucleotide sequence ID" value="NZ_RQYT01000065.1"/>
</dbReference>
<evidence type="ECO:0000256" key="1">
    <source>
        <dbReference type="SAM" id="Coils"/>
    </source>
</evidence>